<dbReference type="PANTHER" id="PTHR46796">
    <property type="entry name" value="HTH-TYPE TRANSCRIPTIONAL ACTIVATOR RHAS-RELATED"/>
    <property type="match status" value="1"/>
</dbReference>
<sequence length="275" mass="28976">MTPPFALLRRAPSPPLAGLVREIVVYRERGLSPPQRETASLTVPLIINLGTPFRIGLGREPTAADAQPSFGAGVSARPVHILSDGGAECVQVNFTLSGACRLFGGLLAAMADRMVDVGALFGRDGRDLVDRLGATSDWGARCDLVEAFLLPRVGTPPGATVRHALHDLLASGGRRPVAAIADDIGVSRQHLSACVRATLGLPPKAVGRIVRFQSACALAEGGGETGWAAIAVAAGYSDQAHLAREFRAFAGETPSAWAHRRAHLDPRLRRPEPLD</sequence>
<organism evidence="5 6">
    <name type="scientific">Acuticoccus mangrovi</name>
    <dbReference type="NCBI Taxonomy" id="2796142"/>
    <lineage>
        <taxon>Bacteria</taxon>
        <taxon>Pseudomonadati</taxon>
        <taxon>Pseudomonadota</taxon>
        <taxon>Alphaproteobacteria</taxon>
        <taxon>Hyphomicrobiales</taxon>
        <taxon>Amorphaceae</taxon>
        <taxon>Acuticoccus</taxon>
    </lineage>
</organism>
<dbReference type="SMART" id="SM00342">
    <property type="entry name" value="HTH_ARAC"/>
    <property type="match status" value="1"/>
</dbReference>
<name>A0A934IPT7_9HYPH</name>
<reference evidence="5" key="1">
    <citation type="submission" date="2020-12" db="EMBL/GenBank/DDBJ databases">
        <title>Bacterial taxonomy.</title>
        <authorList>
            <person name="Pan X."/>
        </authorList>
    </citation>
    <scope>NUCLEOTIDE SEQUENCE</scope>
    <source>
        <strain evidence="5">B2012</strain>
    </source>
</reference>
<gene>
    <name evidence="5" type="ORF">JCR33_12460</name>
</gene>
<dbReference type="SUPFAM" id="SSF46689">
    <property type="entry name" value="Homeodomain-like"/>
    <property type="match status" value="1"/>
</dbReference>
<dbReference type="GO" id="GO:0043565">
    <property type="term" value="F:sequence-specific DNA binding"/>
    <property type="evidence" value="ECO:0007669"/>
    <property type="project" value="InterPro"/>
</dbReference>
<accession>A0A934IPT7</accession>
<evidence type="ECO:0000313" key="6">
    <source>
        <dbReference type="Proteomes" id="UP000609531"/>
    </source>
</evidence>
<evidence type="ECO:0000259" key="4">
    <source>
        <dbReference type="PROSITE" id="PS01124"/>
    </source>
</evidence>
<keyword evidence="1" id="KW-0805">Transcription regulation</keyword>
<dbReference type="RefSeq" id="WP_198882408.1">
    <property type="nucleotide sequence ID" value="NZ_JAEKJA010000009.1"/>
</dbReference>
<protein>
    <submittedName>
        <fullName evidence="5">AraC family transcriptional regulator</fullName>
    </submittedName>
</protein>
<dbReference type="Proteomes" id="UP000609531">
    <property type="component" value="Unassembled WGS sequence"/>
</dbReference>
<feature type="domain" description="HTH araC/xylS-type" evidence="4">
    <location>
        <begin position="159"/>
        <end position="260"/>
    </location>
</feature>
<dbReference type="AlphaFoldDB" id="A0A934IPT7"/>
<dbReference type="GO" id="GO:0003700">
    <property type="term" value="F:DNA-binding transcription factor activity"/>
    <property type="evidence" value="ECO:0007669"/>
    <property type="project" value="InterPro"/>
</dbReference>
<evidence type="ECO:0000313" key="5">
    <source>
        <dbReference type="EMBL" id="MBJ3776510.1"/>
    </source>
</evidence>
<evidence type="ECO:0000256" key="3">
    <source>
        <dbReference type="ARBA" id="ARBA00023163"/>
    </source>
</evidence>
<dbReference type="Pfam" id="PF12833">
    <property type="entry name" value="HTH_18"/>
    <property type="match status" value="1"/>
</dbReference>
<dbReference type="EMBL" id="JAEKJA010000009">
    <property type="protein sequence ID" value="MBJ3776510.1"/>
    <property type="molecule type" value="Genomic_DNA"/>
</dbReference>
<keyword evidence="3" id="KW-0804">Transcription</keyword>
<proteinExistence type="predicted"/>
<dbReference type="InterPro" id="IPR050204">
    <property type="entry name" value="AraC_XylS_family_regulators"/>
</dbReference>
<comment type="caution">
    <text evidence="5">The sequence shown here is derived from an EMBL/GenBank/DDBJ whole genome shotgun (WGS) entry which is preliminary data.</text>
</comment>
<evidence type="ECO:0000256" key="2">
    <source>
        <dbReference type="ARBA" id="ARBA00023125"/>
    </source>
</evidence>
<evidence type="ECO:0000256" key="1">
    <source>
        <dbReference type="ARBA" id="ARBA00023015"/>
    </source>
</evidence>
<dbReference type="InterPro" id="IPR009057">
    <property type="entry name" value="Homeodomain-like_sf"/>
</dbReference>
<dbReference type="PROSITE" id="PS01124">
    <property type="entry name" value="HTH_ARAC_FAMILY_2"/>
    <property type="match status" value="1"/>
</dbReference>
<keyword evidence="2" id="KW-0238">DNA-binding</keyword>
<dbReference type="Gene3D" id="1.10.10.60">
    <property type="entry name" value="Homeodomain-like"/>
    <property type="match status" value="1"/>
</dbReference>
<keyword evidence="6" id="KW-1185">Reference proteome</keyword>
<dbReference type="InterPro" id="IPR018060">
    <property type="entry name" value="HTH_AraC"/>
</dbReference>
<dbReference type="PANTHER" id="PTHR46796:SF15">
    <property type="entry name" value="BLL1074 PROTEIN"/>
    <property type="match status" value="1"/>
</dbReference>